<dbReference type="PANTHER" id="PTHR31558:SF16">
    <property type="entry name" value="FAMILY PROTEIN, PUTATIVE (DUF1336)-RELATED"/>
    <property type="match status" value="1"/>
</dbReference>
<organism evidence="2 3">
    <name type="scientific">Prunus yedoensis var. nudiflora</name>
    <dbReference type="NCBI Taxonomy" id="2094558"/>
    <lineage>
        <taxon>Eukaryota</taxon>
        <taxon>Viridiplantae</taxon>
        <taxon>Streptophyta</taxon>
        <taxon>Embryophyta</taxon>
        <taxon>Tracheophyta</taxon>
        <taxon>Spermatophyta</taxon>
        <taxon>Magnoliopsida</taxon>
        <taxon>eudicotyledons</taxon>
        <taxon>Gunneridae</taxon>
        <taxon>Pentapetalae</taxon>
        <taxon>rosids</taxon>
        <taxon>fabids</taxon>
        <taxon>Rosales</taxon>
        <taxon>Rosaceae</taxon>
        <taxon>Amygdaloideae</taxon>
        <taxon>Amygdaleae</taxon>
        <taxon>Prunus</taxon>
    </lineage>
</organism>
<dbReference type="OrthoDB" id="9970435at2759"/>
<dbReference type="Pfam" id="PF07059">
    <property type="entry name" value="EDR2_C"/>
    <property type="match status" value="1"/>
</dbReference>
<comment type="caution">
    <text evidence="2">The sequence shown here is derived from an EMBL/GenBank/DDBJ whole genome shotgun (WGS) entry which is preliminary data.</text>
</comment>
<feature type="domain" description="Protein ENHANCED DISEASE RESISTANCE 2 C-terminal" evidence="1">
    <location>
        <begin position="204"/>
        <end position="323"/>
    </location>
</feature>
<dbReference type="Proteomes" id="UP000250321">
    <property type="component" value="Unassembled WGS sequence"/>
</dbReference>
<dbReference type="InterPro" id="IPR009769">
    <property type="entry name" value="EDR2_C"/>
</dbReference>
<accession>A0A314YVM1</accession>
<evidence type="ECO:0000313" key="3">
    <source>
        <dbReference type="Proteomes" id="UP000250321"/>
    </source>
</evidence>
<sequence length="338" mass="38584">MTEKTLSTGARVSDYAVSEFVDVDFENSATTTHRRSKVSNSTFHLTQLQWHHSQYDSNVIFQGEAWFDSVSILESDSDDDFISIHGDGFPLASNPVGNISSGQVLQYERSARFVDNGCKYEEYQSYMKIDGGSKCTEFGSDFLLKGDPVIQKKPLNNSIKKVLYRPRPGYIIPCCRVEKPTSGSWSEIPPSTFKFRGENYFNDGEGMSLVMYFKVSENFDKDISPQFQDSIKKMVDDEMERVKGFAKDPTVPFRERLKILAGVVNPEDLGRSSAEKNPLHAYNDKPVLSRPQHNFYKGPNYFEIDLAILRFSYISRNGLEWIRYSRVAVPLKYSFYGV</sequence>
<reference evidence="2 3" key="1">
    <citation type="submission" date="2018-02" db="EMBL/GenBank/DDBJ databases">
        <title>Draft genome of wild Prunus yedoensis var. nudiflora.</title>
        <authorList>
            <person name="Baek S."/>
            <person name="Kim J.-H."/>
            <person name="Choi K."/>
            <person name="Kim G.-B."/>
            <person name="Cho A."/>
            <person name="Jang H."/>
            <person name="Shin C.-H."/>
            <person name="Yu H.-J."/>
            <person name="Mun J.-H."/>
        </authorList>
    </citation>
    <scope>NUCLEOTIDE SEQUENCE [LARGE SCALE GENOMIC DNA]</scope>
    <source>
        <strain evidence="3">cv. Jeju island</strain>
        <tissue evidence="2">Leaf</tissue>
    </source>
</reference>
<dbReference type="STRING" id="2094558.A0A314YVM1"/>
<dbReference type="AlphaFoldDB" id="A0A314YVM1"/>
<dbReference type="PANTHER" id="PTHR31558">
    <property type="entry name" value="CW14 PROTEIN"/>
    <property type="match status" value="1"/>
</dbReference>
<evidence type="ECO:0000259" key="1">
    <source>
        <dbReference type="Pfam" id="PF07059"/>
    </source>
</evidence>
<protein>
    <recommendedName>
        <fullName evidence="1">Protein ENHANCED DISEASE RESISTANCE 2 C-terminal domain-containing protein</fullName>
    </recommendedName>
</protein>
<keyword evidence="3" id="KW-1185">Reference proteome</keyword>
<proteinExistence type="predicted"/>
<evidence type="ECO:0000313" key="2">
    <source>
        <dbReference type="EMBL" id="PQQ12285.1"/>
    </source>
</evidence>
<dbReference type="EMBL" id="PJQY01000362">
    <property type="protein sequence ID" value="PQQ12285.1"/>
    <property type="molecule type" value="Genomic_DNA"/>
</dbReference>
<name>A0A314YVM1_PRUYE</name>
<gene>
    <name evidence="2" type="ORF">Pyn_25014</name>
</gene>